<name>A0A914VD33_9BILA</name>
<dbReference type="Proteomes" id="UP000887566">
    <property type="component" value="Unplaced"/>
</dbReference>
<sequence>MEYLFIIAAYTVPILLSYPAWEYTNITFYRINGTNDVALTVLTPEGMSWVRISLVIVGLAVSIGQISLYGLMFMKGYAHHRAMLQSASNPNQRDRAFIAHIKLAITGFVMSVALLGTVVLEYLAAFNSDFNVFFYFYKVAFDFFNEFNPYLLLVTCSRLREKYLAMFGIKVAKNTLLSHDERSRSRVSNAQSLFHHLPNNVQVAPMHIPVND</sequence>
<feature type="transmembrane region" description="Helical" evidence="1">
    <location>
        <begin position="49"/>
        <end position="71"/>
    </location>
</feature>
<dbReference type="AlphaFoldDB" id="A0A914VD33"/>
<keyword evidence="1" id="KW-1133">Transmembrane helix</keyword>
<feature type="transmembrane region" description="Helical" evidence="1">
    <location>
        <begin position="103"/>
        <end position="126"/>
    </location>
</feature>
<evidence type="ECO:0000313" key="2">
    <source>
        <dbReference type="Proteomes" id="UP000887566"/>
    </source>
</evidence>
<protein>
    <submittedName>
        <fullName evidence="3">Serpentine receptor class gamma</fullName>
    </submittedName>
</protein>
<dbReference type="InterPro" id="IPR019426">
    <property type="entry name" value="7TM_GPCR_serpentine_rcpt_Srv"/>
</dbReference>
<evidence type="ECO:0000256" key="1">
    <source>
        <dbReference type="SAM" id="Phobius"/>
    </source>
</evidence>
<organism evidence="2 3">
    <name type="scientific">Plectus sambesii</name>
    <dbReference type="NCBI Taxonomy" id="2011161"/>
    <lineage>
        <taxon>Eukaryota</taxon>
        <taxon>Metazoa</taxon>
        <taxon>Ecdysozoa</taxon>
        <taxon>Nematoda</taxon>
        <taxon>Chromadorea</taxon>
        <taxon>Plectida</taxon>
        <taxon>Plectina</taxon>
        <taxon>Plectoidea</taxon>
        <taxon>Plectidae</taxon>
        <taxon>Plectus</taxon>
    </lineage>
</organism>
<dbReference type="WBParaSite" id="PSAMB.scaffold179size68690.g3090.t1">
    <property type="protein sequence ID" value="PSAMB.scaffold179size68690.g3090.t1"/>
    <property type="gene ID" value="PSAMB.scaffold179size68690.g3090"/>
</dbReference>
<keyword evidence="1" id="KW-0472">Membrane</keyword>
<evidence type="ECO:0000313" key="3">
    <source>
        <dbReference type="WBParaSite" id="PSAMB.scaffold179size68690.g3090.t1"/>
    </source>
</evidence>
<proteinExistence type="predicted"/>
<accession>A0A914VD33</accession>
<keyword evidence="1" id="KW-0812">Transmembrane</keyword>
<keyword evidence="2" id="KW-1185">Reference proteome</keyword>
<reference evidence="3" key="1">
    <citation type="submission" date="2022-11" db="UniProtKB">
        <authorList>
            <consortium name="WormBaseParasite"/>
        </authorList>
    </citation>
    <scope>IDENTIFICATION</scope>
</reference>
<dbReference type="Pfam" id="PF10323">
    <property type="entry name" value="7TM_GPCR_Srv"/>
    <property type="match status" value="1"/>
</dbReference>